<dbReference type="Pfam" id="PF25333">
    <property type="entry name" value="DUF2921_N"/>
    <property type="match status" value="3"/>
</dbReference>
<comment type="pathway">
    <text evidence="3">Protein modification; protein ubiquitination.</text>
</comment>
<dbReference type="PANTHER" id="PTHR33389">
    <property type="entry name" value="FAMILY PROTEIN, PUTATIVE (DUF2921)-RELATED"/>
    <property type="match status" value="1"/>
</dbReference>
<gene>
    <name evidence="14" type="ORF">COLO4_24815</name>
</gene>
<evidence type="ECO:0000313" key="15">
    <source>
        <dbReference type="Proteomes" id="UP000187203"/>
    </source>
</evidence>
<dbReference type="EMBL" id="AWUE01018802">
    <property type="protein sequence ID" value="OMO78192.1"/>
    <property type="molecule type" value="Genomic_DNA"/>
</dbReference>
<dbReference type="InterPro" id="IPR057425">
    <property type="entry name" value="DUF2921_N"/>
</dbReference>
<dbReference type="EC" id="2.3.2.27" evidence="4"/>
<evidence type="ECO:0000256" key="10">
    <source>
        <dbReference type="SAM" id="Phobius"/>
    </source>
</evidence>
<feature type="signal peptide" evidence="11">
    <location>
        <begin position="1"/>
        <end position="29"/>
    </location>
</feature>
<feature type="domain" description="DUF2921" evidence="13">
    <location>
        <begin position="37"/>
        <end position="217"/>
    </location>
</feature>
<evidence type="ECO:0000256" key="11">
    <source>
        <dbReference type="SAM" id="SignalP"/>
    </source>
</evidence>
<feature type="transmembrane region" description="Helical" evidence="10">
    <location>
        <begin position="626"/>
        <end position="645"/>
    </location>
</feature>
<sequence length="919" mass="103516">MDYSQKLAFSHASFLLFLTLFFYLNTVSCTTNPQFKYSVHCNSIVHEAKPGDEEFHVSPFSERQYGYYSGGDDILNRSSDPYYSPESKVVVFETHRVYTTDFEDVFKVEGSLIFQTSYLYEQSFSSAFSSTVYYSSDDSSKRGALDLDFEGFWSRKTGEICMVGSSYTSSKQGKSLPVAAVLKLNNLKDSSNITTLVTGTLDSLNGDDQENHFEQISLLMFPQVGYKYTKVSKQFTQGCPGGTDFPDKSSLGLLRSRTICDMLSGRGHAFRIQYASGCDSSNTCHPFGDAIGYLPKFMSLSMIQCSEDKQSLRFHIGFQNVSYMSYYRSSNFSTSLVGEGSWDAKKNRLCIVACRIILDASSSSLDKAHVGDCTTRLSLRFPAVLSIKNPNYITGEIWSDKPRNEAGFFGKILFQKAEHNTGGIQLQGLKYEYTESDKVKKSCLMKKPTRNNRGEYPDGYSKDMSFHISGTNERIGWGSAYPLAVGDKLNQRFPFLVASSSSRNESSSTNSSSLLNISYIIKLEGASSNESKEIQISAEGVYDAETGNLCMIGCKHLIDSMDCEILVKFQFSPSNSDKGRGNNIKGSIESMRQSTDSLRFEPLQISARANYVSWSSESIPRMNFEMIMSVISNTLAIVFVAFQIFHVRKHRGVGPSVSLVMLVVLALGHLTPLVLNLEAMFTQEDSRRSILWRSGIWVEMKEVIIRVVTMVAFLLETRLLILSWNARSSSEKQKQLWSAEKRGLCVCVPIYLVGAAIAFLVKWRQNMVGKGNLVDIRFRRHYSSYNRDVENIILGGSRAYAGLMLDAFLFPQIIFNMFHNSKQEALSRSFYIGTTLIRLLPHGYDLYRAHSYVGIDDSYIYADPKSDYYSTAWDIIIPLLALLLARTIHLQQKFGGRFFLPNRYQESGKYQQLPMASED</sequence>
<dbReference type="GO" id="GO:0012505">
    <property type="term" value="C:endomembrane system"/>
    <property type="evidence" value="ECO:0007669"/>
    <property type="project" value="UniProtKB-SubCell"/>
</dbReference>
<dbReference type="Proteomes" id="UP000187203">
    <property type="component" value="Unassembled WGS sequence"/>
</dbReference>
<comment type="subcellular location">
    <subcellularLocation>
        <location evidence="2">Endomembrane system</location>
        <topology evidence="2">Multi-pass membrane protein</topology>
    </subcellularLocation>
</comment>
<dbReference type="Pfam" id="PF11145">
    <property type="entry name" value="DUF2921"/>
    <property type="match status" value="1"/>
</dbReference>
<feature type="transmembrane region" description="Helical" evidence="10">
    <location>
        <begin position="743"/>
        <end position="761"/>
    </location>
</feature>
<keyword evidence="15" id="KW-1185">Reference proteome</keyword>
<keyword evidence="8 10" id="KW-1133">Transmembrane helix</keyword>
<protein>
    <recommendedName>
        <fullName evidence="4">RING-type E3 ubiquitin transferase</fullName>
        <ecNumber evidence="4">2.3.2.27</ecNumber>
    </recommendedName>
</protein>
<name>A0A1R3I6G3_9ROSI</name>
<feature type="domain" description="DUF2921" evidence="13">
    <location>
        <begin position="439"/>
        <end position="603"/>
    </location>
</feature>
<reference evidence="15" key="1">
    <citation type="submission" date="2013-09" db="EMBL/GenBank/DDBJ databases">
        <title>Corchorus olitorius genome sequencing.</title>
        <authorList>
            <person name="Alam M."/>
            <person name="Haque M.S."/>
            <person name="Islam M.S."/>
            <person name="Emdad E.M."/>
            <person name="Islam M.M."/>
            <person name="Ahmed B."/>
            <person name="Halim A."/>
            <person name="Hossen Q.M.M."/>
            <person name="Hossain M.Z."/>
            <person name="Ahmed R."/>
            <person name="Khan M.M."/>
            <person name="Islam R."/>
            <person name="Rashid M.M."/>
            <person name="Khan S.A."/>
            <person name="Rahman M.S."/>
            <person name="Alam M."/>
            <person name="Yahiya A.S."/>
            <person name="Khan M.S."/>
            <person name="Azam M.S."/>
            <person name="Haque T."/>
            <person name="Lashkar M.Z.H."/>
            <person name="Akhand A.I."/>
            <person name="Morshed G."/>
            <person name="Roy S."/>
            <person name="Uddin K.S."/>
            <person name="Rabeya T."/>
            <person name="Hossain A.S."/>
            <person name="Chowdhury A."/>
            <person name="Snigdha A.R."/>
            <person name="Mortoza M.S."/>
            <person name="Matin S.A."/>
            <person name="Hoque S.M.E."/>
            <person name="Islam M.K."/>
            <person name="Roy D.K."/>
            <person name="Haider R."/>
            <person name="Moosa M.M."/>
            <person name="Elias S.M."/>
            <person name="Hasan A.M."/>
            <person name="Jahan S."/>
            <person name="Shafiuddin M."/>
            <person name="Mahmood N."/>
            <person name="Shommy N.S."/>
        </authorList>
    </citation>
    <scope>NUCLEOTIDE SEQUENCE [LARGE SCALE GENOMIC DNA]</scope>
    <source>
        <strain evidence="15">cv. O-4</strain>
    </source>
</reference>
<evidence type="ECO:0000256" key="7">
    <source>
        <dbReference type="ARBA" id="ARBA00022786"/>
    </source>
</evidence>
<keyword evidence="11" id="KW-0732">Signal</keyword>
<dbReference type="OrthoDB" id="607498at2759"/>
<accession>A0A1R3I6G3</accession>
<keyword evidence="9 10" id="KW-0472">Membrane</keyword>
<comment type="caution">
    <text evidence="14">The sequence shown here is derived from an EMBL/GenBank/DDBJ whole genome shotgun (WGS) entry which is preliminary data.</text>
</comment>
<evidence type="ECO:0000256" key="8">
    <source>
        <dbReference type="ARBA" id="ARBA00022989"/>
    </source>
</evidence>
<dbReference type="AlphaFoldDB" id="A0A1R3I6G3"/>
<feature type="transmembrane region" description="Helical" evidence="10">
    <location>
        <begin position="703"/>
        <end position="722"/>
    </location>
</feature>
<dbReference type="GO" id="GO:0061630">
    <property type="term" value="F:ubiquitin protein ligase activity"/>
    <property type="evidence" value="ECO:0007669"/>
    <property type="project" value="UniProtKB-EC"/>
</dbReference>
<feature type="transmembrane region" description="Helical" evidence="10">
    <location>
        <begin position="657"/>
        <end position="675"/>
    </location>
</feature>
<organism evidence="14 15">
    <name type="scientific">Corchorus olitorius</name>
    <dbReference type="NCBI Taxonomy" id="93759"/>
    <lineage>
        <taxon>Eukaryota</taxon>
        <taxon>Viridiplantae</taxon>
        <taxon>Streptophyta</taxon>
        <taxon>Embryophyta</taxon>
        <taxon>Tracheophyta</taxon>
        <taxon>Spermatophyta</taxon>
        <taxon>Magnoliopsida</taxon>
        <taxon>eudicotyledons</taxon>
        <taxon>Gunneridae</taxon>
        <taxon>Pentapetalae</taxon>
        <taxon>rosids</taxon>
        <taxon>malvids</taxon>
        <taxon>Malvales</taxon>
        <taxon>Malvaceae</taxon>
        <taxon>Grewioideae</taxon>
        <taxon>Apeibeae</taxon>
        <taxon>Corchorus</taxon>
    </lineage>
</organism>
<keyword evidence="6 10" id="KW-0812">Transmembrane</keyword>
<evidence type="ECO:0000256" key="1">
    <source>
        <dbReference type="ARBA" id="ARBA00000900"/>
    </source>
</evidence>
<evidence type="ECO:0000256" key="9">
    <source>
        <dbReference type="ARBA" id="ARBA00023136"/>
    </source>
</evidence>
<feature type="domain" description="SWEET-like" evidence="12">
    <location>
        <begin position="616"/>
        <end position="903"/>
    </location>
</feature>
<keyword evidence="7" id="KW-0833">Ubl conjugation pathway</keyword>
<evidence type="ECO:0000256" key="3">
    <source>
        <dbReference type="ARBA" id="ARBA00004906"/>
    </source>
</evidence>
<evidence type="ECO:0000256" key="6">
    <source>
        <dbReference type="ARBA" id="ARBA00022692"/>
    </source>
</evidence>
<feature type="domain" description="DUF2921" evidence="13">
    <location>
        <begin position="272"/>
        <end position="412"/>
    </location>
</feature>
<dbReference type="PANTHER" id="PTHR33389:SF34">
    <property type="entry name" value="DUF2921 FAMILY PROTEIN"/>
    <property type="match status" value="1"/>
</dbReference>
<keyword evidence="5" id="KW-0808">Transferase</keyword>
<dbReference type="InterPro" id="IPR021319">
    <property type="entry name" value="DUF2921"/>
</dbReference>
<evidence type="ECO:0000256" key="2">
    <source>
        <dbReference type="ARBA" id="ARBA00004127"/>
    </source>
</evidence>
<evidence type="ECO:0000256" key="5">
    <source>
        <dbReference type="ARBA" id="ARBA00022679"/>
    </source>
</evidence>
<evidence type="ECO:0000313" key="14">
    <source>
        <dbReference type="EMBL" id="OMO78192.1"/>
    </source>
</evidence>
<evidence type="ECO:0000256" key="4">
    <source>
        <dbReference type="ARBA" id="ARBA00012483"/>
    </source>
</evidence>
<evidence type="ECO:0000259" key="12">
    <source>
        <dbReference type="Pfam" id="PF11145"/>
    </source>
</evidence>
<evidence type="ECO:0000259" key="13">
    <source>
        <dbReference type="Pfam" id="PF25333"/>
    </source>
</evidence>
<dbReference type="STRING" id="93759.A0A1R3I6G3"/>
<feature type="chain" id="PRO_5010218198" description="RING-type E3 ubiquitin transferase" evidence="11">
    <location>
        <begin position="30"/>
        <end position="919"/>
    </location>
</feature>
<comment type="catalytic activity">
    <reaction evidence="1">
        <text>S-ubiquitinyl-[E2 ubiquitin-conjugating enzyme]-L-cysteine + [acceptor protein]-L-lysine = [E2 ubiquitin-conjugating enzyme]-L-cysteine + N(6)-ubiquitinyl-[acceptor protein]-L-lysine.</text>
        <dbReference type="EC" id="2.3.2.27"/>
    </reaction>
</comment>
<proteinExistence type="predicted"/>